<dbReference type="GO" id="GO:0016020">
    <property type="term" value="C:membrane"/>
    <property type="evidence" value="ECO:0007669"/>
    <property type="project" value="UniProtKB-SubCell"/>
</dbReference>
<dbReference type="SMART" id="SM00369">
    <property type="entry name" value="LRR_TYP"/>
    <property type="match status" value="4"/>
</dbReference>
<dbReference type="EMBL" id="HG670306">
    <property type="protein sequence ID" value="CDM83853.1"/>
    <property type="molecule type" value="Genomic_DNA"/>
</dbReference>
<feature type="chain" id="PRO_5009743758" description="Leucine-rich repeat-containing N-terminal plant-type domain-containing protein" evidence="9">
    <location>
        <begin position="22"/>
        <end position="506"/>
    </location>
</feature>
<proteinExistence type="predicted"/>
<keyword evidence="2" id="KW-0433">Leucine-rich repeat</keyword>
<dbReference type="SUPFAM" id="SSF52058">
    <property type="entry name" value="L domain-like"/>
    <property type="match status" value="1"/>
</dbReference>
<feature type="signal peptide" evidence="9">
    <location>
        <begin position="1"/>
        <end position="21"/>
    </location>
</feature>
<organism evidence="11">
    <name type="scientific">Triticum aestivum</name>
    <name type="common">Wheat</name>
    <dbReference type="NCBI Taxonomy" id="4565"/>
    <lineage>
        <taxon>Eukaryota</taxon>
        <taxon>Viridiplantae</taxon>
        <taxon>Streptophyta</taxon>
        <taxon>Embryophyta</taxon>
        <taxon>Tracheophyta</taxon>
        <taxon>Spermatophyta</taxon>
        <taxon>Magnoliopsida</taxon>
        <taxon>Liliopsida</taxon>
        <taxon>Poales</taxon>
        <taxon>Poaceae</taxon>
        <taxon>BOP clade</taxon>
        <taxon>Pooideae</taxon>
        <taxon>Triticodae</taxon>
        <taxon>Triticeae</taxon>
        <taxon>Triticinae</taxon>
        <taxon>Triticum</taxon>
    </lineage>
</organism>
<dbReference type="FunFam" id="3.80.10.10:FF:000383">
    <property type="entry name" value="Leucine-rich repeat receptor protein kinase EMS1"/>
    <property type="match status" value="1"/>
</dbReference>
<dbReference type="InterPro" id="IPR050994">
    <property type="entry name" value="At_inactive_RLKs"/>
</dbReference>
<dbReference type="Pfam" id="PF08263">
    <property type="entry name" value="LRRNT_2"/>
    <property type="match status" value="1"/>
</dbReference>
<keyword evidence="5" id="KW-0677">Repeat</keyword>
<feature type="region of interest" description="Disordered" evidence="8">
    <location>
        <begin position="390"/>
        <end position="440"/>
    </location>
</feature>
<gene>
    <name evidence="11" type="ORF">TRAES_3BF012800110CFD_c1</name>
</gene>
<feature type="compositionally biased region" description="Pro residues" evidence="8">
    <location>
        <begin position="398"/>
        <end position="407"/>
    </location>
</feature>
<accession>A0A077RZ51</accession>
<evidence type="ECO:0000256" key="5">
    <source>
        <dbReference type="ARBA" id="ARBA00022737"/>
    </source>
</evidence>
<comment type="subcellular location">
    <subcellularLocation>
        <location evidence="1">Membrane</location>
        <topology evidence="1">Single-pass membrane protein</topology>
    </subcellularLocation>
</comment>
<dbReference type="AlphaFoldDB" id="A0A077RZ51"/>
<name>A0A077RZ51_WHEAT</name>
<dbReference type="Gene3D" id="3.80.10.10">
    <property type="entry name" value="Ribonuclease Inhibitor"/>
    <property type="match status" value="3"/>
</dbReference>
<evidence type="ECO:0000256" key="8">
    <source>
        <dbReference type="SAM" id="MobiDB-lite"/>
    </source>
</evidence>
<dbReference type="InterPro" id="IPR013210">
    <property type="entry name" value="LRR_N_plant-typ"/>
</dbReference>
<reference evidence="11" key="1">
    <citation type="journal article" date="2014" name="Science">
        <title>Structural and functional partitioning of bread wheat chromosome 3B.</title>
        <authorList>
            <person name="Choulet F."/>
            <person name="Alberti A."/>
            <person name="Theil S."/>
            <person name="Glover N."/>
            <person name="Barbe V."/>
            <person name="Daron J."/>
            <person name="Pingault L."/>
            <person name="Sourdille P."/>
            <person name="Couloux A."/>
            <person name="Paux E."/>
            <person name="Leroy P."/>
            <person name="Mangenot S."/>
            <person name="Guilhot N."/>
            <person name="Le Gouis J."/>
            <person name="Balfourier F."/>
            <person name="Alaux M."/>
            <person name="Jamilloux V."/>
            <person name="Poulain J."/>
            <person name="Durand C."/>
            <person name="Bellec A."/>
            <person name="Gaspin C."/>
            <person name="Safar J."/>
            <person name="Dolezel J."/>
            <person name="Rogers J."/>
            <person name="Vandepoele K."/>
            <person name="Aury J.M."/>
            <person name="Mayer K."/>
            <person name="Berges H."/>
            <person name="Quesneville H."/>
            <person name="Wincker P."/>
            <person name="Feuillet C."/>
        </authorList>
    </citation>
    <scope>NUCLEOTIDE SEQUENCE</scope>
</reference>
<keyword evidence="7" id="KW-0472">Membrane</keyword>
<keyword evidence="3" id="KW-0812">Transmembrane</keyword>
<dbReference type="Pfam" id="PF00560">
    <property type="entry name" value="LRR_1"/>
    <property type="match status" value="5"/>
</dbReference>
<feature type="domain" description="Leucine-rich repeat-containing N-terminal plant-type" evidence="10">
    <location>
        <begin position="29"/>
        <end position="68"/>
    </location>
</feature>
<evidence type="ECO:0000256" key="6">
    <source>
        <dbReference type="ARBA" id="ARBA00022989"/>
    </source>
</evidence>
<evidence type="ECO:0000256" key="9">
    <source>
        <dbReference type="SAM" id="SignalP"/>
    </source>
</evidence>
<evidence type="ECO:0000256" key="4">
    <source>
        <dbReference type="ARBA" id="ARBA00022729"/>
    </source>
</evidence>
<evidence type="ECO:0000313" key="11">
    <source>
        <dbReference type="EMBL" id="CDM83853.1"/>
    </source>
</evidence>
<dbReference type="InterPro" id="IPR003591">
    <property type="entry name" value="Leu-rich_rpt_typical-subtyp"/>
</dbReference>
<evidence type="ECO:0000256" key="2">
    <source>
        <dbReference type="ARBA" id="ARBA00022614"/>
    </source>
</evidence>
<evidence type="ECO:0000259" key="10">
    <source>
        <dbReference type="Pfam" id="PF08263"/>
    </source>
</evidence>
<evidence type="ECO:0000256" key="3">
    <source>
        <dbReference type="ARBA" id="ARBA00022692"/>
    </source>
</evidence>
<protein>
    <recommendedName>
        <fullName evidence="10">Leucine-rich repeat-containing N-terminal plant-type domain-containing protein</fullName>
    </recommendedName>
</protein>
<dbReference type="PANTHER" id="PTHR48010">
    <property type="entry name" value="OS05G0588300 PROTEIN"/>
    <property type="match status" value="1"/>
</dbReference>
<dbReference type="InterPro" id="IPR032675">
    <property type="entry name" value="LRR_dom_sf"/>
</dbReference>
<evidence type="ECO:0000256" key="7">
    <source>
        <dbReference type="ARBA" id="ARBA00023136"/>
    </source>
</evidence>
<dbReference type="FunFam" id="3.80.10.10:FF:000129">
    <property type="entry name" value="Leucine-rich repeat receptor-like kinase"/>
    <property type="match status" value="1"/>
</dbReference>
<sequence length="506" mass="54154">MAARLSLCMAVLLVSLMPCGAAQPASSNATDLAALLAFKAQVEDSLGILTGNWTAAASPCSWVGVSCDRRGQRVTGLEFDGVPLHGSIAPQLGNLSFLSSLVLSNASLAGPVPSELGGLPRLQNIVLSHNNLSGAIPSTLGNRLTGAIPDSIGSLPKLEWLVLEGNLLSGPMPPAIFNMSRLQVIAITRNNLSGPIPGNDSFYLPMLEVLSLNENQFETLRDLSRQIPVELSNHTELLGLDLSQNKLEGGIPPEFGRLTNLRFMSFANNRITGPIPDSIGNLSNLTTIDFYGNGLTGSVPISFGNLLNLRRIWLDGNQLSGNLDFLSAFSNCRSLNTISMANNTFTGSLPAYIGNLSTVLETFIADNNRITFQVTHMRSKNMEYDQCHSLMGDGAASLPPPPDPPPAGRSAPPRPAREESLLSGRSPEAGRSPDPQTAAEIGGFLHPAKWKIFFQDVRDGGRRSEGVLYSYYPSRWTVVRDLDSDILGGEYLKADEEINEGGTGDS</sequence>
<keyword evidence="4 9" id="KW-0732">Signal</keyword>
<dbReference type="InterPro" id="IPR001611">
    <property type="entry name" value="Leu-rich_rpt"/>
</dbReference>
<dbReference type="HOGENOM" id="CLU_539079_0_0_1"/>
<evidence type="ECO:0000256" key="1">
    <source>
        <dbReference type="ARBA" id="ARBA00004167"/>
    </source>
</evidence>
<keyword evidence="6" id="KW-1133">Transmembrane helix</keyword>
<dbReference type="PANTHER" id="PTHR48010:SF44">
    <property type="entry name" value="F16P17.10 PROTEIN"/>
    <property type="match status" value="1"/>
</dbReference>